<dbReference type="AlphaFoldDB" id="A0A8H4Q4W7"/>
<accession>A0A8H4Q4W7</accession>
<evidence type="ECO:0000256" key="1">
    <source>
        <dbReference type="SAM" id="MobiDB-lite"/>
    </source>
</evidence>
<evidence type="ECO:0000313" key="3">
    <source>
        <dbReference type="Proteomes" id="UP000562929"/>
    </source>
</evidence>
<dbReference type="Proteomes" id="UP000562929">
    <property type="component" value="Unassembled WGS sequence"/>
</dbReference>
<comment type="caution">
    <text evidence="2">The sequence shown here is derived from an EMBL/GenBank/DDBJ whole genome shotgun (WGS) entry which is preliminary data.</text>
</comment>
<sequence>MSSKLLTMGFMQRAAASASKSVPQDGKISKKRKQDHKARREQFEDARIQALIQEAVDNREATRQVALEKHASADTHWKLDDKWNMAKNQGPAEQLDIVYVGYGDIDSTRETGVVEEAPGNGRMSTKQKKNTEKQEPAHDETDNESDNFSSEGEDTHRKRKERHDGDDSDASSSQNRSRSRSRSRRAADGGKAKARDYEARRMTHRGDRMQGYANTVTPASLGQGWRVTRTFEYRHSYHVRSHRSLRTVWAKWRPRLRLGCGKYSTAVKGANATGGTRLVRAADAWGKMAR</sequence>
<dbReference type="OrthoDB" id="427960at2759"/>
<evidence type="ECO:0000313" key="2">
    <source>
        <dbReference type="EMBL" id="KAF4585728.1"/>
    </source>
</evidence>
<feature type="region of interest" description="Disordered" evidence="1">
    <location>
        <begin position="14"/>
        <end position="41"/>
    </location>
</feature>
<protein>
    <submittedName>
        <fullName evidence="2">Zinc finger domain-containing protein, CCHC-type</fullName>
    </submittedName>
</protein>
<dbReference type="EMBL" id="JAACLJ010000005">
    <property type="protein sequence ID" value="KAF4585728.1"/>
    <property type="molecule type" value="Genomic_DNA"/>
</dbReference>
<organism evidence="2 3">
    <name type="scientific">Ophiocordyceps camponoti-floridani</name>
    <dbReference type="NCBI Taxonomy" id="2030778"/>
    <lineage>
        <taxon>Eukaryota</taxon>
        <taxon>Fungi</taxon>
        <taxon>Dikarya</taxon>
        <taxon>Ascomycota</taxon>
        <taxon>Pezizomycotina</taxon>
        <taxon>Sordariomycetes</taxon>
        <taxon>Hypocreomycetidae</taxon>
        <taxon>Hypocreales</taxon>
        <taxon>Ophiocordycipitaceae</taxon>
        <taxon>Ophiocordyceps</taxon>
    </lineage>
</organism>
<reference evidence="2 3" key="1">
    <citation type="journal article" date="2020" name="G3 (Bethesda)">
        <title>Genetic Underpinnings of Host Manipulation by Ophiocordyceps as Revealed by Comparative Transcriptomics.</title>
        <authorList>
            <person name="Will I."/>
            <person name="Das B."/>
            <person name="Trinh T."/>
            <person name="Brachmann A."/>
            <person name="Ohm R.A."/>
            <person name="de Bekker C."/>
        </authorList>
    </citation>
    <scope>NUCLEOTIDE SEQUENCE [LARGE SCALE GENOMIC DNA]</scope>
    <source>
        <strain evidence="2 3">EC05</strain>
    </source>
</reference>
<feature type="compositionally biased region" description="Basic and acidic residues" evidence="1">
    <location>
        <begin position="185"/>
        <end position="206"/>
    </location>
</feature>
<gene>
    <name evidence="2" type="ORF">GQ602_005033</name>
</gene>
<name>A0A8H4Q4W7_9HYPO</name>
<keyword evidence="3" id="KW-1185">Reference proteome</keyword>
<feature type="compositionally biased region" description="Basic and acidic residues" evidence="1">
    <location>
        <begin position="129"/>
        <end position="140"/>
    </location>
</feature>
<feature type="region of interest" description="Disordered" evidence="1">
    <location>
        <begin position="110"/>
        <end position="206"/>
    </location>
</feature>
<proteinExistence type="predicted"/>